<reference evidence="3" key="1">
    <citation type="submission" date="2022-06" db="EMBL/GenBank/DDBJ databases">
        <title>Amycolatopsis iheyaensis sp. nov., a new species of the genus Amycolatopsis isolated from soil in Iheya island, Japan.</title>
        <authorList>
            <person name="Ngamcharungchit C."/>
            <person name="Kanto H."/>
            <person name="Take A."/>
            <person name="Intra B."/>
            <person name="Matsumoto A."/>
            <person name="Panbangred W."/>
            <person name="Inahashi Y."/>
        </authorList>
    </citation>
    <scope>NUCLEOTIDE SEQUENCE</scope>
    <source>
        <strain evidence="3">OK19-0408</strain>
    </source>
</reference>
<proteinExistence type="predicted"/>
<feature type="compositionally biased region" description="Low complexity" evidence="1">
    <location>
        <begin position="97"/>
        <end position="111"/>
    </location>
</feature>
<gene>
    <name evidence="3" type="ORF">M8542_02925</name>
</gene>
<feature type="transmembrane region" description="Helical" evidence="2">
    <location>
        <begin position="54"/>
        <end position="74"/>
    </location>
</feature>
<evidence type="ECO:0000313" key="3">
    <source>
        <dbReference type="EMBL" id="MCR6481762.1"/>
    </source>
</evidence>
<feature type="compositionally biased region" description="Pro residues" evidence="1">
    <location>
        <begin position="23"/>
        <end position="43"/>
    </location>
</feature>
<name>A0A9X2SGH6_9PSEU</name>
<dbReference type="Proteomes" id="UP001144096">
    <property type="component" value="Unassembled WGS sequence"/>
</dbReference>
<organism evidence="3 4">
    <name type="scientific">Amycolatopsis iheyensis</name>
    <dbReference type="NCBI Taxonomy" id="2945988"/>
    <lineage>
        <taxon>Bacteria</taxon>
        <taxon>Bacillati</taxon>
        <taxon>Actinomycetota</taxon>
        <taxon>Actinomycetes</taxon>
        <taxon>Pseudonocardiales</taxon>
        <taxon>Pseudonocardiaceae</taxon>
        <taxon>Amycolatopsis</taxon>
    </lineage>
</organism>
<protein>
    <submittedName>
        <fullName evidence="3">Zinc ribbon domain-containing protein</fullName>
    </submittedName>
</protein>
<dbReference type="RefSeq" id="WP_257918387.1">
    <property type="nucleotide sequence ID" value="NZ_JAMXQV010000001.1"/>
</dbReference>
<keyword evidence="4" id="KW-1185">Reference proteome</keyword>
<feature type="region of interest" description="Disordered" evidence="1">
    <location>
        <begin position="78"/>
        <end position="115"/>
    </location>
</feature>
<dbReference type="AlphaFoldDB" id="A0A9X2SGH6"/>
<sequence>MILEFPAEHPVLEDLSLEALPPAPAPVLMPSAPPPPEPAPARPKPNEAPQFKTAAGIIAAAVVVTIVLVVTIVATTKRTPPGGTGDVAAPGTTTSVETATAADPTTTTAEATTEDSARSLLEAEVAQDRPQVEALVESWVPQLSSKRLGLVADGTSYDNRAIWANFTNLRAQHPGALLLWSGDYSSFRQPDFWVTVVPQSYGSGEAANSWCDSTGIGKDDCYAKRITHTGGSAGSTVLRK</sequence>
<dbReference type="EMBL" id="JAMXQV010000001">
    <property type="protein sequence ID" value="MCR6481762.1"/>
    <property type="molecule type" value="Genomic_DNA"/>
</dbReference>
<evidence type="ECO:0000256" key="2">
    <source>
        <dbReference type="SAM" id="Phobius"/>
    </source>
</evidence>
<evidence type="ECO:0000313" key="4">
    <source>
        <dbReference type="Proteomes" id="UP001144096"/>
    </source>
</evidence>
<comment type="caution">
    <text evidence="3">The sequence shown here is derived from an EMBL/GenBank/DDBJ whole genome shotgun (WGS) entry which is preliminary data.</text>
</comment>
<evidence type="ECO:0000256" key="1">
    <source>
        <dbReference type="SAM" id="MobiDB-lite"/>
    </source>
</evidence>
<keyword evidence="2" id="KW-0812">Transmembrane</keyword>
<feature type="region of interest" description="Disordered" evidence="1">
    <location>
        <begin position="23"/>
        <end position="48"/>
    </location>
</feature>
<keyword evidence="2" id="KW-1133">Transmembrane helix</keyword>
<keyword evidence="2" id="KW-0472">Membrane</keyword>
<accession>A0A9X2SGH6</accession>